<evidence type="ECO:0000259" key="11">
    <source>
        <dbReference type="PROSITE" id="PS50162"/>
    </source>
</evidence>
<dbReference type="Gene3D" id="3.40.50.300">
    <property type="entry name" value="P-loop containing nucleotide triphosphate hydrolases"/>
    <property type="match status" value="1"/>
</dbReference>
<evidence type="ECO:0000259" key="12">
    <source>
        <dbReference type="PROSITE" id="PS50163"/>
    </source>
</evidence>
<evidence type="ECO:0000256" key="3">
    <source>
        <dbReference type="ARBA" id="ARBA00022741"/>
    </source>
</evidence>
<evidence type="ECO:0000313" key="14">
    <source>
        <dbReference type="Proteomes" id="UP000001686"/>
    </source>
</evidence>
<feature type="domain" description="RecA family profile 1" evidence="11">
    <location>
        <begin position="100"/>
        <end position="271"/>
    </location>
</feature>
<dbReference type="HOGENOM" id="CLU_041732_0_0_2"/>
<keyword evidence="14" id="KW-1185">Reference proteome</keyword>
<dbReference type="InterPro" id="IPR020588">
    <property type="entry name" value="RecA_ATP-bd"/>
</dbReference>
<evidence type="ECO:0000313" key="13">
    <source>
        <dbReference type="EMBL" id="ACB07958.1"/>
    </source>
</evidence>
<evidence type="ECO:0000256" key="9">
    <source>
        <dbReference type="HAMAP-Rule" id="MF_00348"/>
    </source>
</evidence>
<dbReference type="InterPro" id="IPR020587">
    <property type="entry name" value="RecA_monomer-monomer_interface"/>
</dbReference>
<evidence type="ECO:0000256" key="8">
    <source>
        <dbReference type="ARBA" id="ARBA00025684"/>
    </source>
</evidence>
<dbReference type="PROSITE" id="PS50162">
    <property type="entry name" value="RECA_2"/>
    <property type="match status" value="1"/>
</dbReference>
<dbReference type="GO" id="GO:0003684">
    <property type="term" value="F:damaged DNA binding"/>
    <property type="evidence" value="ECO:0007669"/>
    <property type="project" value="UniProtKB-UniRule"/>
</dbReference>
<dbReference type="RefSeq" id="WP_012309855.1">
    <property type="nucleotide sequence ID" value="NC_010482.1"/>
</dbReference>
<reference evidence="13 14" key="1">
    <citation type="journal article" date="2008" name="Proc. Natl. Acad. Sci. U.S.A.">
        <title>A korarchaeal genome reveals new insights into the evolution of the Archaea.</title>
        <authorList>
            <person name="Elkins J.G."/>
            <person name="Podar M."/>
            <person name="Graham D.E."/>
            <person name="Makarova K.S."/>
            <person name="Wolf Y."/>
            <person name="Randau L."/>
            <person name="Hedlund B.P."/>
            <person name="Brochier-Armanet C."/>
            <person name="Kunin V."/>
            <person name="Anderson I."/>
            <person name="Lapidus A."/>
            <person name="Goltsman E."/>
            <person name="Barry K."/>
            <person name="Koonin E.V."/>
            <person name="Hugenholtz P."/>
            <person name="Kyrpides N."/>
            <person name="Wanner G."/>
            <person name="Richardson P."/>
            <person name="Keller M."/>
            <person name="Stetter K.O."/>
        </authorList>
    </citation>
    <scope>NUCLEOTIDE SEQUENCE [LARGE SCALE GENOMIC DNA]</scope>
    <source>
        <strain evidence="14">OPF8</strain>
    </source>
</reference>
<dbReference type="FunFam" id="3.40.50.300:FF:002052">
    <property type="entry name" value="DNA repair protein RAD51 homolog"/>
    <property type="match status" value="1"/>
</dbReference>
<dbReference type="InParanoid" id="B1L679"/>
<organism evidence="13 14">
    <name type="scientific">Korarchaeum cryptofilum (strain OPF8)</name>
    <dbReference type="NCBI Taxonomy" id="374847"/>
    <lineage>
        <taxon>Archaea</taxon>
        <taxon>Thermoproteota</taxon>
        <taxon>Candidatus Korarchaeia</taxon>
        <taxon>Candidatus Korarchaeales</taxon>
        <taxon>Candidatus Korarchaeaceae</taxon>
        <taxon>Candidatus Korarchaeum</taxon>
    </lineage>
</organism>
<dbReference type="SMART" id="SM00382">
    <property type="entry name" value="AAA"/>
    <property type="match status" value="1"/>
</dbReference>
<dbReference type="GeneID" id="6094489"/>
<evidence type="ECO:0000256" key="7">
    <source>
        <dbReference type="ARBA" id="ARBA00023172"/>
    </source>
</evidence>
<dbReference type="FunCoup" id="B1L679">
    <property type="interactions" value="129"/>
</dbReference>
<dbReference type="InterPro" id="IPR003593">
    <property type="entry name" value="AAA+_ATPase"/>
</dbReference>
<keyword evidence="6 9" id="KW-0238">DNA-binding</keyword>
<dbReference type="InterPro" id="IPR027417">
    <property type="entry name" value="P-loop_NTPase"/>
</dbReference>
<dbReference type="Proteomes" id="UP000001686">
    <property type="component" value="Chromosome"/>
</dbReference>
<sequence>MEEPPEDEFEEENEDYYEEEVDVSGDYDLTELEGVGPATAKRLAEAGFTSLESIAMSTPSELAVYAGISEAVAQKIIQAARSKLNIDVMSAYDFYQQRKAVQRITTGSKALDELLGGGVETQSITEIYGPYGSGKTQFCHQMAVTVQLDEEKGGLGRGAMYIDTEGTFRPERILQIAERFKLDPEHTLKNILYARAFTSDHQMIVTERAESYIKERDIGLIIVDSLISHFRGEYVGRETLAERQQKLNKYLHKLLRLALGYNMAVIVTNQVVADPTAFFGDPNKPAGGHVLGHGVTARLYIKRGKKDRRVIKLVKSPYLPEGTVEVAITQGGIEDV</sequence>
<proteinExistence type="inferred from homology"/>
<dbReference type="AlphaFoldDB" id="B1L679"/>
<evidence type="ECO:0000256" key="2">
    <source>
        <dbReference type="ARBA" id="ARBA00018144"/>
    </source>
</evidence>
<dbReference type="PIRSF" id="PIRSF005856">
    <property type="entry name" value="Rad51"/>
    <property type="match status" value="1"/>
</dbReference>
<evidence type="ECO:0000256" key="1">
    <source>
        <dbReference type="ARBA" id="ARBA00008050"/>
    </source>
</evidence>
<protein>
    <recommendedName>
        <fullName evidence="2 9">DNA repair and recombination protein RadA</fullName>
    </recommendedName>
</protein>
<dbReference type="InterPro" id="IPR010995">
    <property type="entry name" value="DNA_repair_Rad51/TF_NusA_a-hlx"/>
</dbReference>
<keyword evidence="7 9" id="KW-0233">DNA recombination</keyword>
<dbReference type="PANTHER" id="PTHR22942">
    <property type="entry name" value="RECA/RAD51/RADA DNA STRAND-PAIRING FAMILY MEMBER"/>
    <property type="match status" value="1"/>
</dbReference>
<gene>
    <name evidence="9" type="primary">radA</name>
    <name evidence="13" type="ordered locus">Kcr_1212</name>
</gene>
<evidence type="ECO:0000256" key="5">
    <source>
        <dbReference type="ARBA" id="ARBA00022840"/>
    </source>
</evidence>
<dbReference type="InterPro" id="IPR016467">
    <property type="entry name" value="DNA_recomb/repair_RecA-like"/>
</dbReference>
<dbReference type="SUPFAM" id="SSF52540">
    <property type="entry name" value="P-loop containing nucleoside triphosphate hydrolases"/>
    <property type="match status" value="1"/>
</dbReference>
<dbReference type="Gene3D" id="1.10.150.20">
    <property type="entry name" value="5' to 3' exonuclease, C-terminal subdomain"/>
    <property type="match status" value="1"/>
</dbReference>
<evidence type="ECO:0000256" key="6">
    <source>
        <dbReference type="ARBA" id="ARBA00023125"/>
    </source>
</evidence>
<dbReference type="GO" id="GO:0140664">
    <property type="term" value="F:ATP-dependent DNA damage sensor activity"/>
    <property type="evidence" value="ECO:0007669"/>
    <property type="project" value="InterPro"/>
</dbReference>
<feature type="binding site" evidence="9">
    <location>
        <begin position="129"/>
        <end position="136"/>
    </location>
    <ligand>
        <name>ATP</name>
        <dbReference type="ChEBI" id="CHEBI:30616"/>
    </ligand>
</feature>
<dbReference type="eggNOG" id="arCOG00415">
    <property type="taxonomic scope" value="Archaea"/>
</dbReference>
<dbReference type="InterPro" id="IPR011938">
    <property type="entry name" value="DNA_recomb/repair_RadA"/>
</dbReference>
<dbReference type="PhylomeDB" id="B1L679"/>
<name>B1L679_KORCO</name>
<comment type="function">
    <text evidence="8 9 10">Involved in DNA repair and in homologous recombination. Binds and assemble on single-stranded DNA to form a nucleoprotein filament. Hydrolyzes ATP in a ssDNA-dependent manner and promotes DNA strand exchange between homologous DNA molecules.</text>
</comment>
<dbReference type="Pfam" id="PF08423">
    <property type="entry name" value="Rad51"/>
    <property type="match status" value="1"/>
</dbReference>
<dbReference type="GO" id="GO:0006310">
    <property type="term" value="P:DNA recombination"/>
    <property type="evidence" value="ECO:0007669"/>
    <property type="project" value="UniProtKB-UniRule"/>
</dbReference>
<keyword evidence="5 9" id="KW-0067">ATP-binding</keyword>
<dbReference type="SUPFAM" id="SSF47794">
    <property type="entry name" value="Rad51 N-terminal domain-like"/>
    <property type="match status" value="1"/>
</dbReference>
<dbReference type="SMART" id="SM00278">
    <property type="entry name" value="HhH1"/>
    <property type="match status" value="2"/>
</dbReference>
<feature type="domain" description="RecA family profile 2" evidence="12">
    <location>
        <begin position="276"/>
        <end position="336"/>
    </location>
</feature>
<dbReference type="InterPro" id="IPR003583">
    <property type="entry name" value="Hlx-hairpin-Hlx_DNA-bd_motif"/>
</dbReference>
<comment type="similarity">
    <text evidence="1 9 10">Belongs to the eukaryotic RecA-like protein family.</text>
</comment>
<dbReference type="STRING" id="374847.Kcr_1212"/>
<dbReference type="InterPro" id="IPR013632">
    <property type="entry name" value="Rad51_C"/>
</dbReference>
<evidence type="ECO:0000256" key="10">
    <source>
        <dbReference type="PIRNR" id="PIRNR005856"/>
    </source>
</evidence>
<dbReference type="PANTHER" id="PTHR22942:SF30">
    <property type="entry name" value="MEIOTIC RECOMBINATION PROTEIN DMC1_LIM15 HOMOLOG"/>
    <property type="match status" value="1"/>
</dbReference>
<dbReference type="GO" id="GO:0006281">
    <property type="term" value="P:DNA repair"/>
    <property type="evidence" value="ECO:0007669"/>
    <property type="project" value="UniProtKB-UniRule"/>
</dbReference>
<dbReference type="KEGG" id="kcr:Kcr_1212"/>
<dbReference type="EnsemblBacteria" id="ACB07958">
    <property type="protein sequence ID" value="ACB07958"/>
    <property type="gene ID" value="Kcr_1212"/>
</dbReference>
<keyword evidence="4 9" id="KW-0227">DNA damage</keyword>
<keyword evidence="3 9" id="KW-0547">Nucleotide-binding</keyword>
<dbReference type="NCBIfam" id="NF003301">
    <property type="entry name" value="PRK04301.1"/>
    <property type="match status" value="1"/>
</dbReference>
<dbReference type="HAMAP" id="MF_00348">
    <property type="entry name" value="RadA_arch"/>
    <property type="match status" value="1"/>
</dbReference>
<dbReference type="NCBIfam" id="TIGR02236">
    <property type="entry name" value="recomb_radA"/>
    <property type="match status" value="1"/>
</dbReference>
<dbReference type="EMBL" id="CP000968">
    <property type="protein sequence ID" value="ACB07958.1"/>
    <property type="molecule type" value="Genomic_DNA"/>
</dbReference>
<dbReference type="GO" id="GO:0005524">
    <property type="term" value="F:ATP binding"/>
    <property type="evidence" value="ECO:0007669"/>
    <property type="project" value="UniProtKB-UniRule"/>
</dbReference>
<dbReference type="Pfam" id="PF14520">
    <property type="entry name" value="HHH_5"/>
    <property type="match status" value="1"/>
</dbReference>
<dbReference type="SMR" id="B1L679"/>
<evidence type="ECO:0000256" key="4">
    <source>
        <dbReference type="ARBA" id="ARBA00022763"/>
    </source>
</evidence>
<accession>B1L679</accession>
<dbReference type="PROSITE" id="PS50163">
    <property type="entry name" value="RECA_3"/>
    <property type="match status" value="1"/>
</dbReference>